<feature type="transmembrane region" description="Helical" evidence="10">
    <location>
        <begin position="80"/>
        <end position="110"/>
    </location>
</feature>
<evidence type="ECO:0000256" key="9">
    <source>
        <dbReference type="ARBA" id="ARBA00023136"/>
    </source>
</evidence>
<dbReference type="GO" id="GO:0055085">
    <property type="term" value="P:transmembrane transport"/>
    <property type="evidence" value="ECO:0007669"/>
    <property type="project" value="InterPro"/>
</dbReference>
<keyword evidence="7 10" id="KW-0249">Electron transport</keyword>
<keyword evidence="5 10" id="KW-0812">Transmembrane</keyword>
<keyword evidence="8 10" id="KW-1133">Transmembrane helix</keyword>
<feature type="transmembrane region" description="Helical" evidence="10">
    <location>
        <begin position="252"/>
        <end position="272"/>
    </location>
</feature>
<accession>A0A7C1ZMX9</accession>
<proteinExistence type="inferred from homology"/>
<gene>
    <name evidence="10" type="primary">rnfD</name>
    <name evidence="11" type="ORF">ENI35_07065</name>
</gene>
<evidence type="ECO:0000256" key="10">
    <source>
        <dbReference type="HAMAP-Rule" id="MF_00462"/>
    </source>
</evidence>
<dbReference type="NCBIfam" id="TIGR01946">
    <property type="entry name" value="rnfD"/>
    <property type="match status" value="1"/>
</dbReference>
<evidence type="ECO:0000313" key="11">
    <source>
        <dbReference type="EMBL" id="HEC68545.1"/>
    </source>
</evidence>
<comment type="cofactor">
    <cofactor evidence="10">
        <name>FMN</name>
        <dbReference type="ChEBI" id="CHEBI:58210"/>
    </cofactor>
</comment>
<feature type="transmembrane region" description="Helical" evidence="10">
    <location>
        <begin position="284"/>
        <end position="303"/>
    </location>
</feature>
<protein>
    <recommendedName>
        <fullName evidence="10">Ion-translocating oxidoreductase complex subunit D</fullName>
        <ecNumber evidence="10">7.-.-.-</ecNumber>
    </recommendedName>
    <alternativeName>
        <fullName evidence="10">Rnf electron transport complex subunit D</fullName>
    </alternativeName>
</protein>
<keyword evidence="3 10" id="KW-0285">Flavoprotein</keyword>
<evidence type="ECO:0000256" key="5">
    <source>
        <dbReference type="ARBA" id="ARBA00022692"/>
    </source>
</evidence>
<comment type="subunit">
    <text evidence="10">The complex is composed of six subunits: RnfA, RnfB, RnfC, RnfD, RnfE and RnfG.</text>
</comment>
<dbReference type="Proteomes" id="UP000885738">
    <property type="component" value="Unassembled WGS sequence"/>
</dbReference>
<evidence type="ECO:0000256" key="7">
    <source>
        <dbReference type="ARBA" id="ARBA00022982"/>
    </source>
</evidence>
<evidence type="ECO:0000256" key="3">
    <source>
        <dbReference type="ARBA" id="ARBA00022630"/>
    </source>
</evidence>
<comment type="similarity">
    <text evidence="10">Belongs to the NqrB/RnfD family.</text>
</comment>
<dbReference type="EMBL" id="DRIH01000255">
    <property type="protein sequence ID" value="HEC68545.1"/>
    <property type="molecule type" value="Genomic_DNA"/>
</dbReference>
<evidence type="ECO:0000256" key="8">
    <source>
        <dbReference type="ARBA" id="ARBA00022989"/>
    </source>
</evidence>
<feature type="transmembrane region" description="Helical" evidence="10">
    <location>
        <begin position="200"/>
        <end position="221"/>
    </location>
</feature>
<keyword evidence="1 10" id="KW-0813">Transport</keyword>
<feature type="transmembrane region" description="Helical" evidence="10">
    <location>
        <begin position="227"/>
        <end position="245"/>
    </location>
</feature>
<organism evidence="11">
    <name type="scientific">Desulfofervidus auxilii</name>
    <dbReference type="NCBI Taxonomy" id="1621989"/>
    <lineage>
        <taxon>Bacteria</taxon>
        <taxon>Pseudomonadati</taxon>
        <taxon>Thermodesulfobacteriota</taxon>
        <taxon>Candidatus Desulfofervidia</taxon>
        <taxon>Candidatus Desulfofervidales</taxon>
        <taxon>Candidatus Desulfofervidaceae</taxon>
        <taxon>Candidatus Desulfofervidus</taxon>
    </lineage>
</organism>
<dbReference type="HAMAP" id="MF_00462">
    <property type="entry name" value="RsxD_RnfD"/>
    <property type="match status" value="1"/>
</dbReference>
<evidence type="ECO:0000256" key="2">
    <source>
        <dbReference type="ARBA" id="ARBA00022553"/>
    </source>
</evidence>
<keyword evidence="10" id="KW-1003">Cell membrane</keyword>
<keyword evidence="6 10" id="KW-1278">Translocase</keyword>
<evidence type="ECO:0000256" key="6">
    <source>
        <dbReference type="ARBA" id="ARBA00022967"/>
    </source>
</evidence>
<comment type="function">
    <text evidence="10">Part of a membrane-bound complex that couples electron transfer with translocation of ions across the membrane.</text>
</comment>
<evidence type="ECO:0000256" key="1">
    <source>
        <dbReference type="ARBA" id="ARBA00022448"/>
    </source>
</evidence>
<reference evidence="11" key="1">
    <citation type="journal article" date="2020" name="mSystems">
        <title>Genome- and Community-Level Interaction Insights into Carbon Utilization and Element Cycling Functions of Hydrothermarchaeota in Hydrothermal Sediment.</title>
        <authorList>
            <person name="Zhou Z."/>
            <person name="Liu Y."/>
            <person name="Xu W."/>
            <person name="Pan J."/>
            <person name="Luo Z.H."/>
            <person name="Li M."/>
        </authorList>
    </citation>
    <scope>NUCLEOTIDE SEQUENCE [LARGE SCALE GENOMIC DNA]</scope>
    <source>
        <strain evidence="11">HyVt-389</strain>
    </source>
</reference>
<keyword evidence="2 10" id="KW-0597">Phosphoprotein</keyword>
<evidence type="ECO:0000256" key="4">
    <source>
        <dbReference type="ARBA" id="ARBA00022643"/>
    </source>
</evidence>
<keyword evidence="4 10" id="KW-0288">FMN</keyword>
<dbReference type="InterPro" id="IPR004338">
    <property type="entry name" value="NqrB/RnfD"/>
</dbReference>
<dbReference type="PANTHER" id="PTHR30578">
    <property type="entry name" value="ELECTRON TRANSPORT COMPLEX PROTEIN RNFD"/>
    <property type="match status" value="1"/>
</dbReference>
<keyword evidence="9 10" id="KW-0472">Membrane</keyword>
<dbReference type="GO" id="GO:0005886">
    <property type="term" value="C:plasma membrane"/>
    <property type="evidence" value="ECO:0007669"/>
    <property type="project" value="UniProtKB-SubCell"/>
</dbReference>
<dbReference type="AlphaFoldDB" id="A0A7C1ZMX9"/>
<dbReference type="GO" id="GO:0022900">
    <property type="term" value="P:electron transport chain"/>
    <property type="evidence" value="ECO:0007669"/>
    <property type="project" value="UniProtKB-UniRule"/>
</dbReference>
<dbReference type="InterPro" id="IPR011303">
    <property type="entry name" value="RnfD_bac"/>
</dbReference>
<sequence>MKEEGFIVSVGPHVQGKESIRSIMLGFIIALVPAVIASVYYFRIKAIEVILISVISAVIIEAGLQKIMKREVTVLTDYHAILTGLIFGLILPANIPWWAIIIGVFTGLLVGKHVFGGLGSNPFNPVLVGWASLKLGYMSHMDISGSILGVIRIEGIGALAEDYSYFSEGYGIESWGSLGGKIKLLIHTLLGWKPLPGEELVGCVGQICALAIIIGAVYLFWKKYISWHIPVGFLGGVLIFSILFYKGEKEFLYPYILIQLLSGGTLIAAFFVATDPITTPVTGAGMLVFGAMAGMITMIGRLWGSWIDPVWFAILVGNALTPLIDKIVKPKPFGRVKSA</sequence>
<name>A0A7C1ZMX9_DESA2</name>
<dbReference type="PANTHER" id="PTHR30578:SF0">
    <property type="entry name" value="ION-TRANSLOCATING OXIDOREDUCTASE COMPLEX SUBUNIT D"/>
    <property type="match status" value="1"/>
</dbReference>
<comment type="caution">
    <text evidence="11">The sequence shown here is derived from an EMBL/GenBank/DDBJ whole genome shotgun (WGS) entry which is preliminary data.</text>
</comment>
<feature type="transmembrane region" description="Helical" evidence="10">
    <location>
        <begin position="49"/>
        <end position="68"/>
    </location>
</feature>
<comment type="subcellular location">
    <subcellularLocation>
        <location evidence="10">Cell membrane</location>
        <topology evidence="10">Multi-pass membrane protein</topology>
    </subcellularLocation>
</comment>
<comment type="caution">
    <text evidence="10">Lacks conserved residue(s) required for the propagation of feature annotation.</text>
</comment>
<dbReference type="Pfam" id="PF03116">
    <property type="entry name" value="NQR2_RnfD_RnfE"/>
    <property type="match status" value="1"/>
</dbReference>
<feature type="transmembrane region" description="Helical" evidence="10">
    <location>
        <begin position="20"/>
        <end position="42"/>
    </location>
</feature>
<dbReference type="EC" id="7.-.-.-" evidence="10"/>